<comment type="caution">
    <text evidence="5">The sequence shown here is derived from an EMBL/GenBank/DDBJ whole genome shotgun (WGS) entry which is preliminary data.</text>
</comment>
<dbReference type="InterPro" id="IPR002123">
    <property type="entry name" value="Plipid/glycerol_acylTrfase"/>
</dbReference>
<organism evidence="5 6">
    <name type="scientific">Amycolatopsis antarctica</name>
    <dbReference type="NCBI Taxonomy" id="1854586"/>
    <lineage>
        <taxon>Bacteria</taxon>
        <taxon>Bacillati</taxon>
        <taxon>Actinomycetota</taxon>
        <taxon>Actinomycetes</taxon>
        <taxon>Pseudonocardiales</taxon>
        <taxon>Pseudonocardiaceae</taxon>
        <taxon>Amycolatopsis</taxon>
    </lineage>
</organism>
<protein>
    <submittedName>
        <fullName evidence="5">1-acyl-sn-glycerol-3-phosphate acyltransferase</fullName>
    </submittedName>
</protein>
<dbReference type="SMART" id="SM00563">
    <property type="entry name" value="PlsC"/>
    <property type="match status" value="1"/>
</dbReference>
<evidence type="ECO:0000259" key="4">
    <source>
        <dbReference type="SMART" id="SM00563"/>
    </source>
</evidence>
<dbReference type="PANTHER" id="PTHR10434">
    <property type="entry name" value="1-ACYL-SN-GLYCEROL-3-PHOSPHATE ACYLTRANSFERASE"/>
    <property type="match status" value="1"/>
</dbReference>
<evidence type="ECO:0000256" key="1">
    <source>
        <dbReference type="ARBA" id="ARBA00022679"/>
    </source>
</evidence>
<dbReference type="AlphaFoldDB" id="A0A263D949"/>
<keyword evidence="1 5" id="KW-0808">Transferase</keyword>
<accession>A0A263D949</accession>
<dbReference type="GO" id="GO:0006654">
    <property type="term" value="P:phosphatidic acid biosynthetic process"/>
    <property type="evidence" value="ECO:0007669"/>
    <property type="project" value="TreeGrafter"/>
</dbReference>
<name>A0A263D949_9PSEU</name>
<dbReference type="RefSeq" id="WP_094861437.1">
    <property type="nucleotide sequence ID" value="NZ_NKYE01000002.1"/>
</dbReference>
<dbReference type="GO" id="GO:0003841">
    <property type="term" value="F:1-acylglycerol-3-phosphate O-acyltransferase activity"/>
    <property type="evidence" value="ECO:0007669"/>
    <property type="project" value="TreeGrafter"/>
</dbReference>
<dbReference type="Proteomes" id="UP000242444">
    <property type="component" value="Unassembled WGS sequence"/>
</dbReference>
<feature type="compositionally biased region" description="Low complexity" evidence="3">
    <location>
        <begin position="233"/>
        <end position="244"/>
    </location>
</feature>
<dbReference type="Pfam" id="PF01553">
    <property type="entry name" value="Acyltransferase"/>
    <property type="match status" value="1"/>
</dbReference>
<reference evidence="5 6" key="1">
    <citation type="submission" date="2017-07" db="EMBL/GenBank/DDBJ databases">
        <title>Amycolatopsis antarcticus sp. nov., isolated from the surface of an Antarcticus brown macroalga.</title>
        <authorList>
            <person name="Wang J."/>
            <person name="Leiva S."/>
            <person name="Huang J."/>
            <person name="Huang Y."/>
        </authorList>
    </citation>
    <scope>NUCLEOTIDE SEQUENCE [LARGE SCALE GENOMIC DNA]</scope>
    <source>
        <strain evidence="5 6">AU-G6</strain>
    </source>
</reference>
<feature type="region of interest" description="Disordered" evidence="3">
    <location>
        <begin position="233"/>
        <end position="256"/>
    </location>
</feature>
<gene>
    <name evidence="5" type="ORF">CFN78_05345</name>
</gene>
<keyword evidence="2 5" id="KW-0012">Acyltransferase</keyword>
<feature type="domain" description="Phospholipid/glycerol acyltransferase" evidence="4">
    <location>
        <begin position="35"/>
        <end position="154"/>
    </location>
</feature>
<dbReference type="CDD" id="cd07989">
    <property type="entry name" value="LPLAT_AGPAT-like"/>
    <property type="match status" value="1"/>
</dbReference>
<evidence type="ECO:0000313" key="5">
    <source>
        <dbReference type="EMBL" id="OZM74538.1"/>
    </source>
</evidence>
<keyword evidence="6" id="KW-1185">Reference proteome</keyword>
<dbReference type="GO" id="GO:0005886">
    <property type="term" value="C:plasma membrane"/>
    <property type="evidence" value="ECO:0007669"/>
    <property type="project" value="TreeGrafter"/>
</dbReference>
<proteinExistence type="predicted"/>
<evidence type="ECO:0000256" key="2">
    <source>
        <dbReference type="ARBA" id="ARBA00023315"/>
    </source>
</evidence>
<dbReference type="OrthoDB" id="9808424at2"/>
<sequence>MLYWLMKYVLLGPVLRLLWPTRVTGTENIPENGGAIIASNHLAVADSFFMPLHVRRMVTFPAKQEYFTEKGVKGRLKKWFFSGLGQIPIDRSGGSAAQAALDTAIRVLRDGHLLGIYPEGTRSPDGRLYKGKTGVARVALEADVPVVPVAMIGTDKVNPIGSKMWWPRRLEIRFGAPLDFSRYDGLVGDRFVERSIADEIMYSLMELSGQEYVDIYAARAKELAAADAAGVRPAVPAQPSAPVAGDAARVPESKAS</sequence>
<evidence type="ECO:0000256" key="3">
    <source>
        <dbReference type="SAM" id="MobiDB-lite"/>
    </source>
</evidence>
<evidence type="ECO:0000313" key="6">
    <source>
        <dbReference type="Proteomes" id="UP000242444"/>
    </source>
</evidence>
<dbReference type="EMBL" id="NKYE01000002">
    <property type="protein sequence ID" value="OZM74538.1"/>
    <property type="molecule type" value="Genomic_DNA"/>
</dbReference>
<dbReference type="SUPFAM" id="SSF69593">
    <property type="entry name" value="Glycerol-3-phosphate (1)-acyltransferase"/>
    <property type="match status" value="1"/>
</dbReference>
<dbReference type="FunCoup" id="A0A263D949">
    <property type="interactions" value="130"/>
</dbReference>
<dbReference type="PANTHER" id="PTHR10434:SF11">
    <property type="entry name" value="1-ACYL-SN-GLYCEROL-3-PHOSPHATE ACYLTRANSFERASE"/>
    <property type="match status" value="1"/>
</dbReference>
<dbReference type="InParanoid" id="A0A263D949"/>